<evidence type="ECO:0000313" key="8">
    <source>
        <dbReference type="Proteomes" id="UP001361239"/>
    </source>
</evidence>
<keyword evidence="8" id="KW-1185">Reference proteome</keyword>
<dbReference type="InterPro" id="IPR036291">
    <property type="entry name" value="NAD(P)-bd_dom_sf"/>
</dbReference>
<reference evidence="7 8" key="1">
    <citation type="submission" date="2024-03" db="EMBL/GenBank/DDBJ databases">
        <authorList>
            <person name="Jo J.-H."/>
        </authorList>
    </citation>
    <scope>NUCLEOTIDE SEQUENCE [LARGE SCALE GENOMIC DNA]</scope>
    <source>
        <strain evidence="7 8">PS1R-30</strain>
    </source>
</reference>
<dbReference type="PANTHER" id="PTHR43880">
    <property type="entry name" value="ALCOHOL DEHYDROGENASE"/>
    <property type="match status" value="1"/>
</dbReference>
<evidence type="ECO:0000256" key="3">
    <source>
        <dbReference type="ARBA" id="ARBA00023002"/>
    </source>
</evidence>
<keyword evidence="2 5" id="KW-0862">Zinc</keyword>
<gene>
    <name evidence="7" type="ORF">WG901_20705</name>
</gene>
<dbReference type="Gene3D" id="3.40.50.720">
    <property type="entry name" value="NAD(P)-binding Rossmann-like Domain"/>
    <property type="match status" value="1"/>
</dbReference>
<dbReference type="CDD" id="cd08279">
    <property type="entry name" value="Zn_ADH_class_III"/>
    <property type="match status" value="1"/>
</dbReference>
<dbReference type="InterPro" id="IPR002328">
    <property type="entry name" value="ADH_Zn_CS"/>
</dbReference>
<name>A0ABU8S2I6_9SPHN</name>
<proteinExistence type="inferred from homology"/>
<comment type="similarity">
    <text evidence="5">Belongs to the zinc-containing alcohol dehydrogenase family.</text>
</comment>
<dbReference type="PANTHER" id="PTHR43880:SF12">
    <property type="entry name" value="ALCOHOL DEHYDROGENASE CLASS-3"/>
    <property type="match status" value="1"/>
</dbReference>
<dbReference type="Pfam" id="PF00107">
    <property type="entry name" value="ADH_zinc_N"/>
    <property type="match status" value="1"/>
</dbReference>
<feature type="domain" description="Enoyl reductase (ER)" evidence="6">
    <location>
        <begin position="7"/>
        <end position="356"/>
    </location>
</feature>
<dbReference type="SMART" id="SM00829">
    <property type="entry name" value="PKS_ER"/>
    <property type="match status" value="1"/>
</dbReference>
<comment type="cofactor">
    <cofactor evidence="5">
        <name>Zn(2+)</name>
        <dbReference type="ChEBI" id="CHEBI:29105"/>
    </cofactor>
</comment>
<dbReference type="Gene3D" id="3.90.180.10">
    <property type="entry name" value="Medium-chain alcohol dehydrogenases, catalytic domain"/>
    <property type="match status" value="1"/>
</dbReference>
<evidence type="ECO:0000313" key="7">
    <source>
        <dbReference type="EMBL" id="MEJ5979086.1"/>
    </source>
</evidence>
<protein>
    <submittedName>
        <fullName evidence="7">Zn-dependent alcohol dehydrogenase</fullName>
    </submittedName>
</protein>
<organism evidence="7 8">
    <name type="scientific">Novosphingobium anseongense</name>
    <dbReference type="NCBI Taxonomy" id="3133436"/>
    <lineage>
        <taxon>Bacteria</taxon>
        <taxon>Pseudomonadati</taxon>
        <taxon>Pseudomonadota</taxon>
        <taxon>Alphaproteobacteria</taxon>
        <taxon>Sphingomonadales</taxon>
        <taxon>Sphingomonadaceae</taxon>
        <taxon>Novosphingobium</taxon>
    </lineage>
</organism>
<evidence type="ECO:0000256" key="4">
    <source>
        <dbReference type="ARBA" id="ARBA00023027"/>
    </source>
</evidence>
<dbReference type="InterPro" id="IPR011032">
    <property type="entry name" value="GroES-like_sf"/>
</dbReference>
<evidence type="ECO:0000256" key="5">
    <source>
        <dbReference type="RuleBase" id="RU361277"/>
    </source>
</evidence>
<evidence type="ECO:0000256" key="1">
    <source>
        <dbReference type="ARBA" id="ARBA00022723"/>
    </source>
</evidence>
<keyword evidence="1 5" id="KW-0479">Metal-binding</keyword>
<dbReference type="RefSeq" id="WP_339589025.1">
    <property type="nucleotide sequence ID" value="NZ_JBBHJZ010000005.1"/>
</dbReference>
<dbReference type="SUPFAM" id="SSF51735">
    <property type="entry name" value="NAD(P)-binding Rossmann-fold domains"/>
    <property type="match status" value="1"/>
</dbReference>
<dbReference type="InterPro" id="IPR013154">
    <property type="entry name" value="ADH-like_N"/>
</dbReference>
<dbReference type="SUPFAM" id="SSF50129">
    <property type="entry name" value="GroES-like"/>
    <property type="match status" value="2"/>
</dbReference>
<sequence>MKAAVLRQIGRLDIENLDLDGPRAGEVRIRVLASGLCHSDYHIIQGDFPARLPAVLGHEAAGVIEAIGADVPGLARGDLVVSCVSAFCGYCHECQTGHTQRCEDKPGKHDRPAGSRITKGDEAIYQLGNLGGFAEEMVVHHRAVVKIAPDMPAAAAALLGCAVLTGVGSVVNGARVAPGSTVVVIGCGGVGLNVVQGARIAGAARIIAVDLSAAKLATARSFGATDTVIGGDDAAAQIVELTGGGADYAFEVVGSEPTAQLALDAIRRGGTVVLVGMARLDGKLSLPITAFMMAEKRVIGSMMGSSPFQILLPQLVEHYRHGRLMLDELVSATIPLEQINEGYARMAQGEVTRSVITF</sequence>
<dbReference type="InterPro" id="IPR020843">
    <property type="entry name" value="ER"/>
</dbReference>
<keyword evidence="3" id="KW-0560">Oxidoreductase</keyword>
<dbReference type="Pfam" id="PF08240">
    <property type="entry name" value="ADH_N"/>
    <property type="match status" value="1"/>
</dbReference>
<comment type="caution">
    <text evidence="7">The sequence shown here is derived from an EMBL/GenBank/DDBJ whole genome shotgun (WGS) entry which is preliminary data.</text>
</comment>
<evidence type="ECO:0000259" key="6">
    <source>
        <dbReference type="SMART" id="SM00829"/>
    </source>
</evidence>
<evidence type="ECO:0000256" key="2">
    <source>
        <dbReference type="ARBA" id="ARBA00022833"/>
    </source>
</evidence>
<dbReference type="InterPro" id="IPR013149">
    <property type="entry name" value="ADH-like_C"/>
</dbReference>
<dbReference type="PROSITE" id="PS00059">
    <property type="entry name" value="ADH_ZINC"/>
    <property type="match status" value="1"/>
</dbReference>
<dbReference type="EMBL" id="JBBHJZ010000005">
    <property type="protein sequence ID" value="MEJ5979086.1"/>
    <property type="molecule type" value="Genomic_DNA"/>
</dbReference>
<dbReference type="Proteomes" id="UP001361239">
    <property type="component" value="Unassembled WGS sequence"/>
</dbReference>
<keyword evidence="4" id="KW-0520">NAD</keyword>
<accession>A0ABU8S2I6</accession>